<reference evidence="3 4" key="1">
    <citation type="submission" date="2018-09" db="EMBL/GenBank/DDBJ databases">
        <title>Whole genome based analysis of evolution and adaptive divergence in Indian and Brazilian strains of Azospirillum brasilense.</title>
        <authorList>
            <person name="Singh C."/>
            <person name="Tripathi A.K."/>
        </authorList>
    </citation>
    <scope>NUCLEOTIDE SEQUENCE [LARGE SCALE GENOMIC DNA]</scope>
    <source>
        <strain evidence="3 4">MTCC4036</strain>
    </source>
</reference>
<dbReference type="PANTHER" id="PTHR22674:SF6">
    <property type="entry name" value="NTPASE KAP FAMILY P-LOOP DOMAIN-CONTAINING PROTEIN 1"/>
    <property type="match status" value="1"/>
</dbReference>
<dbReference type="InterPro" id="IPR011646">
    <property type="entry name" value="KAP_P-loop"/>
</dbReference>
<dbReference type="Pfam" id="PF07693">
    <property type="entry name" value="KAP_NTPase"/>
    <property type="match status" value="1"/>
</dbReference>
<dbReference type="InterPro" id="IPR052754">
    <property type="entry name" value="NTPase_KAP_P-loop"/>
</dbReference>
<evidence type="ECO:0000313" key="3">
    <source>
        <dbReference type="EMBL" id="QCO03108.1"/>
    </source>
</evidence>
<organism evidence="3 4">
    <name type="scientific">Azospirillum brasilense</name>
    <dbReference type="NCBI Taxonomy" id="192"/>
    <lineage>
        <taxon>Bacteria</taxon>
        <taxon>Pseudomonadati</taxon>
        <taxon>Pseudomonadota</taxon>
        <taxon>Alphaproteobacteria</taxon>
        <taxon>Rhodospirillales</taxon>
        <taxon>Azospirillaceae</taxon>
        <taxon>Azospirillum</taxon>
    </lineage>
</organism>
<evidence type="ECO:0000259" key="2">
    <source>
        <dbReference type="Pfam" id="PF07693"/>
    </source>
</evidence>
<sequence length="539" mass="59593">MLHRHQQHPARNAAPFLLKKSFIGFEEPSYFPPSQPHFTNDAVNGHNAKDCLGIEAEARTFARLLASRNVTLPLAIGLFGNWGSGKSFFMKLIHQQMESIATEEGAAETKVYCTNIAHITFNAWHYLDSNLWASLALRIFEGVAAQLSDSKPEEPPTREAAKTRRALAEKIESSRRARIEAEEAIAVAEQARRACEDRIAELQSKREEVTRGLSLSDVRLLKPEVMSAINTGLGKVEDFEKLEKSLKEGQAVLESLSALLPGPVRQLPGALRIAVVLGFGLLVGEAVLKWLPDLTRDYLSPISVWMVTATAIGSWTVKRLTSARDAVKTLSEAVARVRKAGAGNAEANAASTAITELRSIDLEIATKRQIAAAAEKDLADAAARLQKVESGTLVYEFLTERSADRHYSEGTGIVSVLRQDLERLKDKLNELNVGSERKVERIVLYIDDLDRCDPARVVEVLQAVHLLLAFDLFGVVVAVDARWLERSLYVRYLPGFEKMTEDARAASEFSPQNYLEKIFQVPYYVPGMGPDGFGKLIDA</sequence>
<proteinExistence type="predicted"/>
<accession>A0A4D8Q069</accession>
<feature type="coiled-coil region" evidence="1">
    <location>
        <begin position="371"/>
        <end position="441"/>
    </location>
</feature>
<feature type="coiled-coil region" evidence="1">
    <location>
        <begin position="164"/>
        <end position="212"/>
    </location>
</feature>
<name>A0A4D8Q069_AZOBR</name>
<evidence type="ECO:0000313" key="4">
    <source>
        <dbReference type="Proteomes" id="UP000298596"/>
    </source>
</evidence>
<evidence type="ECO:0000256" key="1">
    <source>
        <dbReference type="SAM" id="Coils"/>
    </source>
</evidence>
<feature type="domain" description="KAP NTPase" evidence="2">
    <location>
        <begin position="57"/>
        <end position="528"/>
    </location>
</feature>
<dbReference type="PANTHER" id="PTHR22674">
    <property type="entry name" value="NTPASE, KAP FAMILY P-LOOP DOMAIN-CONTAINING 1"/>
    <property type="match status" value="1"/>
</dbReference>
<gene>
    <name evidence="3" type="ORF">D3867_14475</name>
</gene>
<dbReference type="AlphaFoldDB" id="A0A4D8Q069"/>
<keyword evidence="1" id="KW-0175">Coiled coil</keyword>
<dbReference type="EMBL" id="CP032330">
    <property type="protein sequence ID" value="QCO03108.1"/>
    <property type="molecule type" value="Genomic_DNA"/>
</dbReference>
<dbReference type="Proteomes" id="UP000298596">
    <property type="component" value="Chromosome"/>
</dbReference>
<protein>
    <recommendedName>
        <fullName evidence="2">KAP NTPase domain-containing protein</fullName>
    </recommendedName>
</protein>